<protein>
    <submittedName>
        <fullName evidence="1">Uncharacterized protein</fullName>
    </submittedName>
</protein>
<accession>A0A0A8YCQ9</accession>
<reference evidence="1" key="1">
    <citation type="submission" date="2014-09" db="EMBL/GenBank/DDBJ databases">
        <authorList>
            <person name="Magalhaes I.L.F."/>
            <person name="Oliveira U."/>
            <person name="Santos F.R."/>
            <person name="Vidigal T.H.D.A."/>
            <person name="Brescovit A.D."/>
            <person name="Santos A.J."/>
        </authorList>
    </citation>
    <scope>NUCLEOTIDE SEQUENCE</scope>
    <source>
        <tissue evidence="1">Shoot tissue taken approximately 20 cm above the soil surface</tissue>
    </source>
</reference>
<reference evidence="1" key="2">
    <citation type="journal article" date="2015" name="Data Brief">
        <title>Shoot transcriptome of the giant reed, Arundo donax.</title>
        <authorList>
            <person name="Barrero R.A."/>
            <person name="Guerrero F.D."/>
            <person name="Moolhuijzen P."/>
            <person name="Goolsby J.A."/>
            <person name="Tidwell J."/>
            <person name="Bellgard S.E."/>
            <person name="Bellgard M.I."/>
        </authorList>
    </citation>
    <scope>NUCLEOTIDE SEQUENCE</scope>
    <source>
        <tissue evidence="1">Shoot tissue taken approximately 20 cm above the soil surface</tissue>
    </source>
</reference>
<organism evidence="1">
    <name type="scientific">Arundo donax</name>
    <name type="common">Giant reed</name>
    <name type="synonym">Donax arundinaceus</name>
    <dbReference type="NCBI Taxonomy" id="35708"/>
    <lineage>
        <taxon>Eukaryota</taxon>
        <taxon>Viridiplantae</taxon>
        <taxon>Streptophyta</taxon>
        <taxon>Embryophyta</taxon>
        <taxon>Tracheophyta</taxon>
        <taxon>Spermatophyta</taxon>
        <taxon>Magnoliopsida</taxon>
        <taxon>Liliopsida</taxon>
        <taxon>Poales</taxon>
        <taxon>Poaceae</taxon>
        <taxon>PACMAD clade</taxon>
        <taxon>Arundinoideae</taxon>
        <taxon>Arundineae</taxon>
        <taxon>Arundo</taxon>
    </lineage>
</organism>
<name>A0A0A8YCQ9_ARUDO</name>
<evidence type="ECO:0000313" key="1">
    <source>
        <dbReference type="EMBL" id="JAD23851.1"/>
    </source>
</evidence>
<dbReference type="EMBL" id="GBRH01274044">
    <property type="protein sequence ID" value="JAD23851.1"/>
    <property type="molecule type" value="Transcribed_RNA"/>
</dbReference>
<dbReference type="AlphaFoldDB" id="A0A0A8YCQ9"/>
<sequence length="54" mass="6395">MTCVGQRLENFGTPKLWQRNKHLHRKSSKLWQSLAANQTYPKLQPGLKRFNNLM</sequence>
<proteinExistence type="predicted"/>